<proteinExistence type="predicted"/>
<accession>A0ABU1DFV0</accession>
<keyword evidence="2" id="KW-1185">Reference proteome</keyword>
<evidence type="ECO:0000313" key="2">
    <source>
        <dbReference type="Proteomes" id="UP001181622"/>
    </source>
</evidence>
<dbReference type="RefSeq" id="WP_309391368.1">
    <property type="nucleotide sequence ID" value="NZ_JADBEO010000018.1"/>
</dbReference>
<dbReference type="Proteomes" id="UP001181622">
    <property type="component" value="Unassembled WGS sequence"/>
</dbReference>
<comment type="caution">
    <text evidence="1">The sequence shown here is derived from an EMBL/GenBank/DDBJ whole genome shotgun (WGS) entry which is preliminary data.</text>
</comment>
<organism evidence="1 2">
    <name type="scientific">Chelatococcus sambhunathii</name>
    <dbReference type="NCBI Taxonomy" id="363953"/>
    <lineage>
        <taxon>Bacteria</taxon>
        <taxon>Pseudomonadati</taxon>
        <taxon>Pseudomonadota</taxon>
        <taxon>Alphaproteobacteria</taxon>
        <taxon>Hyphomicrobiales</taxon>
        <taxon>Chelatococcaceae</taxon>
        <taxon>Chelatococcus</taxon>
    </lineage>
</organism>
<gene>
    <name evidence="1" type="ORF">IHQ68_10140</name>
</gene>
<evidence type="ECO:0000313" key="1">
    <source>
        <dbReference type="EMBL" id="MDR4306977.1"/>
    </source>
</evidence>
<reference evidence="1" key="1">
    <citation type="submission" date="2020-10" db="EMBL/GenBank/DDBJ databases">
        <authorList>
            <person name="Abbas A."/>
            <person name="Razzaq R."/>
            <person name="Waqas M."/>
            <person name="Abbas N."/>
            <person name="Nielsen T.K."/>
            <person name="Hansen L.H."/>
            <person name="Hussain S."/>
            <person name="Shahid M."/>
        </authorList>
    </citation>
    <scope>NUCLEOTIDE SEQUENCE</scope>
    <source>
        <strain evidence="1">S14</strain>
    </source>
</reference>
<protein>
    <recommendedName>
        <fullName evidence="3">WGR domain</fullName>
    </recommendedName>
</protein>
<name>A0ABU1DFV0_9HYPH</name>
<dbReference type="EMBL" id="JADBEO010000018">
    <property type="protein sequence ID" value="MDR4306977.1"/>
    <property type="molecule type" value="Genomic_DNA"/>
</dbReference>
<sequence>MTAPVKPPPFQFNNIRDWLEAKAGGYFVVEPWGTGWAIIIHRTCRPMETRLVETPAEANRVRQALTDEGLCGYVAEGA</sequence>
<evidence type="ECO:0008006" key="3">
    <source>
        <dbReference type="Google" id="ProtNLM"/>
    </source>
</evidence>